<proteinExistence type="predicted"/>
<reference evidence="1 2" key="1">
    <citation type="submission" date="2015-09" db="EMBL/GenBank/DDBJ databases">
        <authorList>
            <person name="Jackson K.R."/>
            <person name="Lunt B.L."/>
            <person name="Fisher J.N.B."/>
            <person name="Gardner A.V."/>
            <person name="Bailey M.E."/>
            <person name="Deus L.M."/>
            <person name="Earl A.S."/>
            <person name="Gibby P.D."/>
            <person name="Hartmann K.A."/>
            <person name="Liu J.E."/>
            <person name="Manci A.M."/>
            <person name="Nielsen D.A."/>
            <person name="Solomon M.B."/>
            <person name="Breakwell D.P."/>
            <person name="Burnett S.H."/>
            <person name="Grose J.H."/>
        </authorList>
    </citation>
    <scope>NUCLEOTIDE SEQUENCE [LARGE SCALE GENOMIC DNA]</scope>
    <source>
        <strain evidence="1 2">CECT 7799</strain>
    </source>
</reference>
<dbReference type="EMBL" id="CYPR01000237">
    <property type="protein sequence ID" value="CUH40864.1"/>
    <property type="molecule type" value="Genomic_DNA"/>
</dbReference>
<protein>
    <submittedName>
        <fullName evidence="1">Uncharacterized protein</fullName>
    </submittedName>
</protein>
<evidence type="ECO:0000313" key="2">
    <source>
        <dbReference type="Proteomes" id="UP000049455"/>
    </source>
</evidence>
<evidence type="ECO:0000313" key="1">
    <source>
        <dbReference type="EMBL" id="CUH40864.1"/>
    </source>
</evidence>
<dbReference type="AlphaFoldDB" id="A0A0M7BG85"/>
<dbReference type="STRING" id="313367.JSE7799_03604"/>
<name>A0A0M7BG85_9RHOB</name>
<organism evidence="1 2">
    <name type="scientific">Jannaschia seosinensis</name>
    <dbReference type="NCBI Taxonomy" id="313367"/>
    <lineage>
        <taxon>Bacteria</taxon>
        <taxon>Pseudomonadati</taxon>
        <taxon>Pseudomonadota</taxon>
        <taxon>Alphaproteobacteria</taxon>
        <taxon>Rhodobacterales</taxon>
        <taxon>Roseobacteraceae</taxon>
        <taxon>Jannaschia</taxon>
    </lineage>
</organism>
<sequence>MWVPCCAILIGAAVATVAGLLRDAEARTERFPS</sequence>
<keyword evidence="2" id="KW-1185">Reference proteome</keyword>
<accession>A0A0M7BG85</accession>
<dbReference type="Proteomes" id="UP000049455">
    <property type="component" value="Unassembled WGS sequence"/>
</dbReference>
<gene>
    <name evidence="1" type="ORF">JSE7799_03604</name>
</gene>